<evidence type="ECO:0000259" key="2">
    <source>
        <dbReference type="PROSITE" id="PS50206"/>
    </source>
</evidence>
<dbReference type="SMART" id="SM00450">
    <property type="entry name" value="RHOD"/>
    <property type="match status" value="2"/>
</dbReference>
<dbReference type="KEGG" id="mzh:Mzhil_1040"/>
<dbReference type="PANTHER" id="PTHR43084:SF1">
    <property type="entry name" value="PERSULFIDE DIOXYGENASE ETHE1, MITOCHONDRIAL"/>
    <property type="match status" value="1"/>
</dbReference>
<feature type="domain" description="Rhodanese" evidence="2">
    <location>
        <begin position="264"/>
        <end position="355"/>
    </location>
</feature>
<dbReference type="EMBL" id="CP002101">
    <property type="protein sequence ID" value="AEH60897.1"/>
    <property type="molecule type" value="Genomic_DNA"/>
</dbReference>
<dbReference type="HOGENOM" id="CLU_030571_7_1_2"/>
<dbReference type="GO" id="GO:0070813">
    <property type="term" value="P:hydrogen sulfide metabolic process"/>
    <property type="evidence" value="ECO:0007669"/>
    <property type="project" value="TreeGrafter"/>
</dbReference>
<feature type="domain" description="Rhodanese" evidence="2">
    <location>
        <begin position="370"/>
        <end position="457"/>
    </location>
</feature>
<dbReference type="InterPro" id="IPR001279">
    <property type="entry name" value="Metallo-B-lactamas"/>
</dbReference>
<dbReference type="InterPro" id="IPR051682">
    <property type="entry name" value="Mito_Persulfide_Diox"/>
</dbReference>
<dbReference type="GO" id="GO:0050313">
    <property type="term" value="F:sulfur dioxygenase activity"/>
    <property type="evidence" value="ECO:0007669"/>
    <property type="project" value="InterPro"/>
</dbReference>
<dbReference type="GeneID" id="10822665"/>
<dbReference type="SUPFAM" id="SSF56281">
    <property type="entry name" value="Metallo-hydrolase/oxidoreductase"/>
    <property type="match status" value="1"/>
</dbReference>
<dbReference type="Pfam" id="PF00753">
    <property type="entry name" value="Lactamase_B"/>
    <property type="match status" value="1"/>
</dbReference>
<keyword evidence="1" id="KW-0479">Metal-binding</keyword>
<dbReference type="Gene3D" id="3.40.250.10">
    <property type="entry name" value="Rhodanese-like domain"/>
    <property type="match status" value="2"/>
</dbReference>
<dbReference type="InterPro" id="IPR044528">
    <property type="entry name" value="POD-like_MBL-fold"/>
</dbReference>
<dbReference type="STRING" id="679901.Mzhil_1040"/>
<dbReference type="AlphaFoldDB" id="F7XLW9"/>
<dbReference type="Pfam" id="PF00581">
    <property type="entry name" value="Rhodanese"/>
    <property type="match status" value="2"/>
</dbReference>
<dbReference type="SMART" id="SM00849">
    <property type="entry name" value="Lactamase_B"/>
    <property type="match status" value="1"/>
</dbReference>
<evidence type="ECO:0000256" key="1">
    <source>
        <dbReference type="ARBA" id="ARBA00022723"/>
    </source>
</evidence>
<gene>
    <name evidence="3" type="ordered locus">Mzhil_1040</name>
</gene>
<dbReference type="CDD" id="cd00158">
    <property type="entry name" value="RHOD"/>
    <property type="match status" value="2"/>
</dbReference>
<protein>
    <submittedName>
        <fullName evidence="3">Rhodanese domain protein</fullName>
    </submittedName>
</protein>
<organism evidence="3 4">
    <name type="scientific">Methanosalsum zhilinae (strain DSM 4017 / NBRC 107636 / OCM 62 / WeN5)</name>
    <name type="common">Methanohalophilus zhilinae</name>
    <dbReference type="NCBI Taxonomy" id="679901"/>
    <lineage>
        <taxon>Archaea</taxon>
        <taxon>Methanobacteriati</taxon>
        <taxon>Methanobacteriota</taxon>
        <taxon>Stenosarchaea group</taxon>
        <taxon>Methanomicrobia</taxon>
        <taxon>Methanosarcinales</taxon>
        <taxon>Methanosarcinaceae</taxon>
        <taxon>Methanosalsum</taxon>
    </lineage>
</organism>
<keyword evidence="4" id="KW-1185">Reference proteome</keyword>
<dbReference type="InterPro" id="IPR001763">
    <property type="entry name" value="Rhodanese-like_dom"/>
</dbReference>
<reference evidence="3" key="1">
    <citation type="submission" date="2010-07" db="EMBL/GenBank/DDBJ databases">
        <title>The complete genome of Methanosalsum zhilinae DSM 4017.</title>
        <authorList>
            <consortium name="US DOE Joint Genome Institute (JGI-PGF)"/>
            <person name="Lucas S."/>
            <person name="Copeland A."/>
            <person name="Lapidus A."/>
            <person name="Glavina del Rio T."/>
            <person name="Dalin E."/>
            <person name="Tice H."/>
            <person name="Bruce D."/>
            <person name="Goodwin L."/>
            <person name="Pitluck S."/>
            <person name="Kyrpides N."/>
            <person name="Mavromatis K."/>
            <person name="Ovchinnikova G."/>
            <person name="Daligault H."/>
            <person name="Detter J.C."/>
            <person name="Han C."/>
            <person name="Tapia R."/>
            <person name="Larimer F."/>
            <person name="Land M."/>
            <person name="Hauser L."/>
            <person name="Markowitz V."/>
            <person name="Cheng J.-F."/>
            <person name="Hugenholtz P."/>
            <person name="Woyke T."/>
            <person name="Wu D."/>
            <person name="Spring S."/>
            <person name="Schueler E."/>
            <person name="Brambilla E."/>
            <person name="Klenk H.-P."/>
            <person name="Eisen J.A."/>
        </authorList>
    </citation>
    <scope>NUCLEOTIDE SEQUENCE</scope>
    <source>
        <strain evidence="3">DSM 4017</strain>
    </source>
</reference>
<dbReference type="RefSeq" id="WP_013898335.1">
    <property type="nucleotide sequence ID" value="NC_015676.1"/>
</dbReference>
<dbReference type="Gene3D" id="3.60.15.10">
    <property type="entry name" value="Ribonuclease Z/Hydroxyacylglutathione hydrolase-like"/>
    <property type="match status" value="1"/>
</dbReference>
<dbReference type="Proteomes" id="UP000006622">
    <property type="component" value="Chromosome"/>
</dbReference>
<dbReference type="GO" id="GO:0006749">
    <property type="term" value="P:glutathione metabolic process"/>
    <property type="evidence" value="ECO:0007669"/>
    <property type="project" value="InterPro"/>
</dbReference>
<evidence type="ECO:0000313" key="4">
    <source>
        <dbReference type="Proteomes" id="UP000006622"/>
    </source>
</evidence>
<proteinExistence type="predicted"/>
<dbReference type="SUPFAM" id="SSF52821">
    <property type="entry name" value="Rhodanese/Cell cycle control phosphatase"/>
    <property type="match status" value="2"/>
</dbReference>
<dbReference type="OrthoDB" id="9180at2157"/>
<dbReference type="InterPro" id="IPR036866">
    <property type="entry name" value="RibonucZ/Hydroxyglut_hydro"/>
</dbReference>
<dbReference type="InterPro" id="IPR036873">
    <property type="entry name" value="Rhodanese-like_dom_sf"/>
</dbReference>
<sequence length="457" mass="51368">MKVKCIRSKGIAHNSYIIESDGEAAVIDPRRDFGVYLNHLARNELKLKYIFETHRNEDYVIGSQSLSKLTGAGIYHGSNLNFEYGTGLSDNDEFYLGHLKINALETPGHTDESISYIVSIPSLSDEAIMVFTGDLIFAGDTGRIDLYGDKHEYRLSSMMYDSIFNKILPLGDGVIMCPAHGAGSVCGGNINSMEHTTLGFEKKNNPSLQVSTKNEFIQMKMKEKHRYPPYFKQMEIYNLSGFHGSKHPPSLSPLSATELKKRFSQQSHVLIDTRTPEDFSTAHIKGSYNIWLDGLASFGGWIISHNDNVILVTYDGYNCLTKAVKYLFRLGYDNIEGYLKGGIESWYLDNLPVESISVLTVDDLKSKIDSNEDIEVLDVRDDNEWELGHIRGARHIYVGDLESTELDISHNKTIVVYCSTGKRSSLAASILKRKKYKNVYNLLGGTTAWYKAGYELI</sequence>
<accession>F7XLW9</accession>
<evidence type="ECO:0000313" key="3">
    <source>
        <dbReference type="EMBL" id="AEH60897.1"/>
    </source>
</evidence>
<dbReference type="GO" id="GO:0046872">
    <property type="term" value="F:metal ion binding"/>
    <property type="evidence" value="ECO:0007669"/>
    <property type="project" value="UniProtKB-KW"/>
</dbReference>
<dbReference type="PANTHER" id="PTHR43084">
    <property type="entry name" value="PERSULFIDE DIOXYGENASE ETHE1"/>
    <property type="match status" value="1"/>
</dbReference>
<name>F7XLW9_METZD</name>
<dbReference type="CDD" id="cd07724">
    <property type="entry name" value="POD-like_MBL-fold"/>
    <property type="match status" value="1"/>
</dbReference>
<dbReference type="PROSITE" id="PS50206">
    <property type="entry name" value="RHODANESE_3"/>
    <property type="match status" value="2"/>
</dbReference>